<evidence type="ECO:0000313" key="4">
    <source>
        <dbReference type="Proteomes" id="UP000313988"/>
    </source>
</evidence>
<gene>
    <name evidence="3" type="ORF">FHR04_06430</name>
    <name evidence="2" type="ORF">HNQ04_002734</name>
</gene>
<dbReference type="AlphaFoldDB" id="A0A5C4Y852"/>
<reference evidence="2 5" key="2">
    <citation type="submission" date="2020-08" db="EMBL/GenBank/DDBJ databases">
        <title>Genomic Encyclopedia of Type Strains, Phase IV (KMG-IV): sequencing the most valuable type-strain genomes for metagenomic binning, comparative biology and taxonomic classification.</title>
        <authorList>
            <person name="Goeker M."/>
        </authorList>
    </citation>
    <scope>NUCLEOTIDE SEQUENCE [LARGE SCALE GENOMIC DNA]</scope>
    <source>
        <strain evidence="2 5">DSM 12027</strain>
    </source>
</reference>
<accession>A0A5C4Y852</accession>
<reference evidence="3 4" key="1">
    <citation type="submission" date="2019-06" db="EMBL/GenBank/DDBJ databases">
        <title>Genome sequence of Deinococcus radiopugnans ATCC 19172.</title>
        <authorList>
            <person name="Maclea K.S."/>
            <person name="Maynard C.R."/>
        </authorList>
    </citation>
    <scope>NUCLEOTIDE SEQUENCE [LARGE SCALE GENOMIC DNA]</scope>
    <source>
        <strain evidence="3 4">ATCC 19172</strain>
    </source>
</reference>
<organism evidence="3 4">
    <name type="scientific">Deinococcus radiopugnans ATCC 19172</name>
    <dbReference type="NCBI Taxonomy" id="585398"/>
    <lineage>
        <taxon>Bacteria</taxon>
        <taxon>Thermotogati</taxon>
        <taxon>Deinococcota</taxon>
        <taxon>Deinococci</taxon>
        <taxon>Deinococcales</taxon>
        <taxon>Deinococcaceae</taxon>
        <taxon>Deinococcus</taxon>
    </lineage>
</organism>
<dbReference type="Proteomes" id="UP000313988">
    <property type="component" value="Unassembled WGS sequence"/>
</dbReference>
<evidence type="ECO:0000313" key="5">
    <source>
        <dbReference type="Proteomes" id="UP000629870"/>
    </source>
</evidence>
<evidence type="ECO:0000313" key="2">
    <source>
        <dbReference type="EMBL" id="MBB6017469.1"/>
    </source>
</evidence>
<dbReference type="Proteomes" id="UP000629870">
    <property type="component" value="Unassembled WGS sequence"/>
</dbReference>
<keyword evidence="5" id="KW-1185">Reference proteome</keyword>
<proteinExistence type="predicted"/>
<dbReference type="EMBL" id="VDMO01000005">
    <property type="protein sequence ID" value="TNM71995.1"/>
    <property type="molecule type" value="Genomic_DNA"/>
</dbReference>
<dbReference type="InterPro" id="IPR041657">
    <property type="entry name" value="HTH_17"/>
</dbReference>
<protein>
    <submittedName>
        <fullName evidence="2">Excisionase family DNA binding protein</fullName>
    </submittedName>
    <submittedName>
        <fullName evidence="3">Helix-turn-helix domain-containing protein</fullName>
    </submittedName>
</protein>
<dbReference type="EMBL" id="JACHEW010000014">
    <property type="protein sequence ID" value="MBB6017469.1"/>
    <property type="molecule type" value="Genomic_DNA"/>
</dbReference>
<sequence>MIDLEVLTRIPRLLEDVTQMLQKIKQQEDEILGTAEAARLLRIGTAELLDLARAGRVPHLRLGNGYKFSRLQLLETFRNQALENVLDDDAA</sequence>
<dbReference type="RefSeq" id="WP_139401752.1">
    <property type="nucleotide sequence ID" value="NZ_JACHEW010000014.1"/>
</dbReference>
<comment type="caution">
    <text evidence="3">The sequence shown here is derived from an EMBL/GenBank/DDBJ whole genome shotgun (WGS) entry which is preliminary data.</text>
</comment>
<feature type="domain" description="Helix-turn-helix" evidence="1">
    <location>
        <begin position="32"/>
        <end position="80"/>
    </location>
</feature>
<dbReference type="Pfam" id="PF12728">
    <property type="entry name" value="HTH_17"/>
    <property type="match status" value="1"/>
</dbReference>
<evidence type="ECO:0000313" key="3">
    <source>
        <dbReference type="EMBL" id="TNM71995.1"/>
    </source>
</evidence>
<evidence type="ECO:0000259" key="1">
    <source>
        <dbReference type="Pfam" id="PF12728"/>
    </source>
</evidence>
<name>A0A5C4Y852_9DEIO</name>